<proteinExistence type="predicted"/>
<sequence length="107" mass="12001">MKIQITGSTPRIVLCNEAFQMAINENYSEFAAGKGRQQSLSVLHPIHEAAMRIADLGLNKSRHKTRDLVNLLLSHGARAWRSNQPEAKIHLHIASRSGRGAIHMRLR</sequence>
<dbReference type="EMBL" id="JACIDV010000012">
    <property type="protein sequence ID" value="MBB3947823.1"/>
    <property type="molecule type" value="Genomic_DNA"/>
</dbReference>
<dbReference type="AlphaFoldDB" id="A0A7W6G335"/>
<dbReference type="Proteomes" id="UP000565286">
    <property type="component" value="Unassembled WGS sequence"/>
</dbReference>
<keyword evidence="2" id="KW-1185">Reference proteome</keyword>
<evidence type="ECO:0000313" key="2">
    <source>
        <dbReference type="Proteomes" id="UP000565286"/>
    </source>
</evidence>
<organism evidence="1 2">
    <name type="scientific">Rhizobium skierniewicense</name>
    <dbReference type="NCBI Taxonomy" id="984260"/>
    <lineage>
        <taxon>Bacteria</taxon>
        <taxon>Pseudomonadati</taxon>
        <taxon>Pseudomonadota</taxon>
        <taxon>Alphaproteobacteria</taxon>
        <taxon>Hyphomicrobiales</taxon>
        <taxon>Rhizobiaceae</taxon>
        <taxon>Rhizobium/Agrobacterium group</taxon>
        <taxon>Rhizobium</taxon>
    </lineage>
</organism>
<gene>
    <name evidence="1" type="ORF">GGQ73_003794</name>
</gene>
<comment type="caution">
    <text evidence="1">The sequence shown here is derived from an EMBL/GenBank/DDBJ whole genome shotgun (WGS) entry which is preliminary data.</text>
</comment>
<reference evidence="1 2" key="1">
    <citation type="submission" date="2020-08" db="EMBL/GenBank/DDBJ databases">
        <title>Genomic Encyclopedia of Type Strains, Phase IV (KMG-IV): sequencing the most valuable type-strain genomes for metagenomic binning, comparative biology and taxonomic classification.</title>
        <authorList>
            <person name="Goeker M."/>
        </authorList>
    </citation>
    <scope>NUCLEOTIDE SEQUENCE [LARGE SCALE GENOMIC DNA]</scope>
    <source>
        <strain evidence="1 2">DSM 26438</strain>
    </source>
</reference>
<protein>
    <submittedName>
        <fullName evidence="1">Uncharacterized protein</fullName>
    </submittedName>
</protein>
<evidence type="ECO:0000313" key="1">
    <source>
        <dbReference type="EMBL" id="MBB3947823.1"/>
    </source>
</evidence>
<name>A0A7W6G335_9HYPH</name>
<accession>A0A7W6G335</accession>